<accession>A0A8B7XZB9</accession>
<keyword evidence="4" id="KW-0479">Metal-binding</keyword>
<dbReference type="GO" id="GO:0005737">
    <property type="term" value="C:cytoplasm"/>
    <property type="evidence" value="ECO:0007669"/>
    <property type="project" value="TreeGrafter"/>
</dbReference>
<dbReference type="GO" id="GO:0008168">
    <property type="term" value="F:methyltransferase activity"/>
    <property type="evidence" value="ECO:0007669"/>
    <property type="project" value="UniProtKB-KW"/>
</dbReference>
<dbReference type="RefSeq" id="XP_022085111.1">
    <property type="nucleotide sequence ID" value="XM_022229419.1"/>
</dbReference>
<keyword evidence="3" id="KW-0949">S-adenosyl-L-methionine</keyword>
<feature type="domain" description="MYND-type" evidence="9">
    <location>
        <begin position="51"/>
        <end position="89"/>
    </location>
</feature>
<evidence type="ECO:0000313" key="10">
    <source>
        <dbReference type="Proteomes" id="UP000694845"/>
    </source>
</evidence>
<dbReference type="InterPro" id="IPR046341">
    <property type="entry name" value="SET_dom_sf"/>
</dbReference>
<evidence type="ECO:0000256" key="6">
    <source>
        <dbReference type="ARBA" id="ARBA00022833"/>
    </source>
</evidence>
<evidence type="ECO:0000256" key="5">
    <source>
        <dbReference type="ARBA" id="ARBA00022771"/>
    </source>
</evidence>
<reference evidence="11" key="1">
    <citation type="submission" date="2025-08" db="UniProtKB">
        <authorList>
            <consortium name="RefSeq"/>
        </authorList>
    </citation>
    <scope>IDENTIFICATION</scope>
</reference>
<organism evidence="10 11">
    <name type="scientific">Acanthaster planci</name>
    <name type="common">Crown-of-thorns starfish</name>
    <dbReference type="NCBI Taxonomy" id="133434"/>
    <lineage>
        <taxon>Eukaryota</taxon>
        <taxon>Metazoa</taxon>
        <taxon>Echinodermata</taxon>
        <taxon>Eleutherozoa</taxon>
        <taxon>Asterozoa</taxon>
        <taxon>Asteroidea</taxon>
        <taxon>Valvatacea</taxon>
        <taxon>Valvatida</taxon>
        <taxon>Acanthasteridae</taxon>
        <taxon>Acanthaster</taxon>
    </lineage>
</organism>
<dbReference type="Gene3D" id="1.10.220.160">
    <property type="match status" value="1"/>
</dbReference>
<dbReference type="PANTHER" id="PTHR46165:SF2">
    <property type="entry name" value="SET AND MYND DOMAIN-CONTAINING PROTEIN 4"/>
    <property type="match status" value="1"/>
</dbReference>
<dbReference type="Gene3D" id="1.25.40.10">
    <property type="entry name" value="Tetratricopeptide repeat domain"/>
    <property type="match status" value="1"/>
</dbReference>
<dbReference type="KEGG" id="aplc:110976289"/>
<dbReference type="PANTHER" id="PTHR46165">
    <property type="entry name" value="SET AND MYND DOMAIN-CONTAINING PROTEIN 4"/>
    <property type="match status" value="1"/>
</dbReference>
<evidence type="ECO:0000256" key="4">
    <source>
        <dbReference type="ARBA" id="ARBA00022723"/>
    </source>
</evidence>
<keyword evidence="5 7" id="KW-0863">Zinc-finger</keyword>
<dbReference type="GO" id="GO:0032259">
    <property type="term" value="P:methylation"/>
    <property type="evidence" value="ECO:0007669"/>
    <property type="project" value="UniProtKB-KW"/>
</dbReference>
<protein>
    <submittedName>
        <fullName evidence="11">Histone-lysine N-methyltransferase SMYD3-like</fullName>
    </submittedName>
</protein>
<dbReference type="Gene3D" id="6.10.140.2220">
    <property type="match status" value="1"/>
</dbReference>
<evidence type="ECO:0000259" key="9">
    <source>
        <dbReference type="PROSITE" id="PS50865"/>
    </source>
</evidence>
<evidence type="ECO:0000256" key="2">
    <source>
        <dbReference type="ARBA" id="ARBA00022679"/>
    </source>
</evidence>
<name>A0A8B7XZB9_ACAPL</name>
<dbReference type="GO" id="GO:0042826">
    <property type="term" value="F:histone deacetylase binding"/>
    <property type="evidence" value="ECO:0007669"/>
    <property type="project" value="TreeGrafter"/>
</dbReference>
<keyword evidence="2" id="KW-0808">Transferase</keyword>
<evidence type="ECO:0000259" key="8">
    <source>
        <dbReference type="PROSITE" id="PS50280"/>
    </source>
</evidence>
<proteinExistence type="predicted"/>
<sequence>MAEVSEKVEIFSDKKRGRGVRATTFIEPETVLLIENPYLLTLEEDYRRNRCSYCCKERGKLRACGGCSFVYYCDRQCQASNYSDHQYECKYLKMASAGGDIRVRTRTLLVTLQKHLKTVKKRSQNVATHNARGFPLTPEILYKKMADEKTSPEPDMERLWEYAASKHLPVTEDLMQTFEGILNANMFSVRDGKARCKVIGEGLYTRMAMFNHCCRPNCTFTSDNRELKIASIRPISPGEECTISYLNLMAPTSSRQSKLRKWYDFDCDCKRCIQDIDKDRLMYAIKCPQMNCRGSVLPWKPSDSLSGQYLACDACGFDISTSKLPDQIVRTEMEVESFLSRKKDYDYPGQYLEECGPILARLDDVYQPYHRRVYQVVKTALKAALKLDEAETALQYGTRSLVALRTHLDSCDTLLGFNLWQVGQLQARLGMNLKAVHTLEEALRTLRIAYGSHHAVTVEAQELLAMLKSGKDHLALLSDTSQTGGHCQGSNAVEN</sequence>
<dbReference type="InterPro" id="IPR002893">
    <property type="entry name" value="Znf_MYND"/>
</dbReference>
<evidence type="ECO:0000256" key="3">
    <source>
        <dbReference type="ARBA" id="ARBA00022691"/>
    </source>
</evidence>
<evidence type="ECO:0000256" key="7">
    <source>
        <dbReference type="PROSITE-ProRule" id="PRU00134"/>
    </source>
</evidence>
<evidence type="ECO:0000256" key="1">
    <source>
        <dbReference type="ARBA" id="ARBA00022603"/>
    </source>
</evidence>
<dbReference type="PROSITE" id="PS50280">
    <property type="entry name" value="SET"/>
    <property type="match status" value="1"/>
</dbReference>
<keyword evidence="10" id="KW-1185">Reference proteome</keyword>
<dbReference type="GO" id="GO:0005634">
    <property type="term" value="C:nucleus"/>
    <property type="evidence" value="ECO:0007669"/>
    <property type="project" value="TreeGrafter"/>
</dbReference>
<dbReference type="OMA" id="LMYAIKC"/>
<dbReference type="SUPFAM" id="SSF82199">
    <property type="entry name" value="SET domain"/>
    <property type="match status" value="1"/>
</dbReference>
<dbReference type="Pfam" id="PF00856">
    <property type="entry name" value="SET"/>
    <property type="match status" value="1"/>
</dbReference>
<dbReference type="GO" id="GO:0008270">
    <property type="term" value="F:zinc ion binding"/>
    <property type="evidence" value="ECO:0007669"/>
    <property type="project" value="UniProtKB-KW"/>
</dbReference>
<dbReference type="Gene3D" id="2.170.270.10">
    <property type="entry name" value="SET domain"/>
    <property type="match status" value="1"/>
</dbReference>
<dbReference type="PROSITE" id="PS50865">
    <property type="entry name" value="ZF_MYND_2"/>
    <property type="match status" value="1"/>
</dbReference>
<keyword evidence="1" id="KW-0489">Methyltransferase</keyword>
<dbReference type="Proteomes" id="UP000694845">
    <property type="component" value="Unplaced"/>
</dbReference>
<dbReference type="InterPro" id="IPR011990">
    <property type="entry name" value="TPR-like_helical_dom_sf"/>
</dbReference>
<dbReference type="Pfam" id="PF01753">
    <property type="entry name" value="zf-MYND"/>
    <property type="match status" value="1"/>
</dbReference>
<dbReference type="SUPFAM" id="SSF144232">
    <property type="entry name" value="HIT/MYND zinc finger-like"/>
    <property type="match status" value="1"/>
</dbReference>
<gene>
    <name evidence="11" type="primary">LOC110976289</name>
</gene>
<keyword evidence="6" id="KW-0862">Zinc</keyword>
<dbReference type="InterPro" id="IPR001214">
    <property type="entry name" value="SET_dom"/>
</dbReference>
<dbReference type="AlphaFoldDB" id="A0A8B7XZB9"/>
<dbReference type="OrthoDB" id="265717at2759"/>
<dbReference type="SMART" id="SM00317">
    <property type="entry name" value="SET"/>
    <property type="match status" value="1"/>
</dbReference>
<dbReference type="GeneID" id="110976289"/>
<feature type="domain" description="SET" evidence="8">
    <location>
        <begin position="6"/>
        <end position="246"/>
    </location>
</feature>
<evidence type="ECO:0000313" key="11">
    <source>
        <dbReference type="RefSeq" id="XP_022085111.1"/>
    </source>
</evidence>
<dbReference type="InterPro" id="IPR052097">
    <property type="entry name" value="SET-MYND_domain_protein"/>
</dbReference>
<dbReference type="PROSITE" id="PS01360">
    <property type="entry name" value="ZF_MYND_1"/>
    <property type="match status" value="1"/>
</dbReference>